<gene>
    <name evidence="2" type="ORF">EFB14_19305</name>
    <name evidence="1" type="ORF">GGQ65_003312</name>
</gene>
<reference evidence="1 4" key="2">
    <citation type="submission" date="2020-08" db="EMBL/GenBank/DDBJ databases">
        <title>Genomic Encyclopedia of Type Strains, Phase IV (KMG-IV): sequencing the most valuable type-strain genomes for metagenomic binning, comparative biology and taxonomic classification.</title>
        <authorList>
            <person name="Goeker M."/>
        </authorList>
    </citation>
    <scope>NUCLEOTIDE SEQUENCE [LARGE SCALE GENOMIC DNA]</scope>
    <source>
        <strain evidence="1 4">DSM 19331</strain>
    </source>
</reference>
<accession>A0A7W6FJF5</accession>
<keyword evidence="3" id="KW-1185">Reference proteome</keyword>
<evidence type="ECO:0000313" key="1">
    <source>
        <dbReference type="EMBL" id="MBB3916012.1"/>
    </source>
</evidence>
<evidence type="ECO:0000313" key="3">
    <source>
        <dbReference type="Proteomes" id="UP000272004"/>
    </source>
</evidence>
<dbReference type="RefSeq" id="WP_126828070.1">
    <property type="nucleotide sequence ID" value="NZ_JACIDG010000008.1"/>
</dbReference>
<dbReference type="Proteomes" id="UP000272004">
    <property type="component" value="Unassembled WGS sequence"/>
</dbReference>
<dbReference type="EMBL" id="RJJU01000010">
    <property type="protein sequence ID" value="RUM11035.1"/>
    <property type="molecule type" value="Genomic_DNA"/>
</dbReference>
<comment type="caution">
    <text evidence="1">The sequence shown here is derived from an EMBL/GenBank/DDBJ whole genome shotgun (WGS) entry which is preliminary data.</text>
</comment>
<dbReference type="Proteomes" id="UP000545490">
    <property type="component" value="Unassembled WGS sequence"/>
</dbReference>
<evidence type="ECO:0000313" key="2">
    <source>
        <dbReference type="EMBL" id="RUM11035.1"/>
    </source>
</evidence>
<sequence length="119" mass="14162">MTTSEATTLLHKRLKLMAEVQCWAIWDVDTHDNIDPSTLPISQALAEAINQWSDWFDSIYKLDQPNFQIDISFSSKQEEDQFYDEGWRLLSRLKNEMPSVEWWYRDHRLDAIRQDRPSG</sequence>
<dbReference type="EMBL" id="JACIDG010000008">
    <property type="protein sequence ID" value="MBB3916012.1"/>
    <property type="molecule type" value="Genomic_DNA"/>
</dbReference>
<evidence type="ECO:0000313" key="4">
    <source>
        <dbReference type="Proteomes" id="UP000545490"/>
    </source>
</evidence>
<reference evidence="2 3" key="1">
    <citation type="submission" date="2018-11" db="EMBL/GenBank/DDBJ databases">
        <authorList>
            <person name="Huo Y."/>
        </authorList>
    </citation>
    <scope>NUCLEOTIDE SEQUENCE [LARGE SCALE GENOMIC DNA]</scope>
    <source>
        <strain evidence="2 3">CCBAU 33202</strain>
    </source>
</reference>
<name>A0A7W6FJF5_9HYPH</name>
<organism evidence="1 4">
    <name type="scientific">Rhizobium fabae</name>
    <dbReference type="NCBI Taxonomy" id="573179"/>
    <lineage>
        <taxon>Bacteria</taxon>
        <taxon>Pseudomonadati</taxon>
        <taxon>Pseudomonadota</taxon>
        <taxon>Alphaproteobacteria</taxon>
        <taxon>Hyphomicrobiales</taxon>
        <taxon>Rhizobiaceae</taxon>
        <taxon>Rhizobium/Agrobacterium group</taxon>
        <taxon>Rhizobium</taxon>
    </lineage>
</organism>
<protein>
    <submittedName>
        <fullName evidence="1">Uncharacterized protein</fullName>
    </submittedName>
</protein>
<dbReference type="AlphaFoldDB" id="A0A7W6FJF5"/>
<proteinExistence type="predicted"/>